<dbReference type="AlphaFoldDB" id="A0A9P6H2X9"/>
<evidence type="ECO:0000313" key="3">
    <source>
        <dbReference type="Proteomes" id="UP000736335"/>
    </source>
</evidence>
<reference evidence="2" key="2">
    <citation type="submission" date="2020-11" db="EMBL/GenBank/DDBJ databases">
        <authorList>
            <consortium name="DOE Joint Genome Institute"/>
            <person name="Kuo A."/>
            <person name="Miyauchi S."/>
            <person name="Kiss E."/>
            <person name="Drula E."/>
            <person name="Kohler A."/>
            <person name="Sanchez-Garcia M."/>
            <person name="Andreopoulos B."/>
            <person name="Barry K.W."/>
            <person name="Bonito G."/>
            <person name="Buee M."/>
            <person name="Carver A."/>
            <person name="Chen C."/>
            <person name="Cichocki N."/>
            <person name="Clum A."/>
            <person name="Culley D."/>
            <person name="Crous P.W."/>
            <person name="Fauchery L."/>
            <person name="Girlanda M."/>
            <person name="Hayes R."/>
            <person name="Keri Z."/>
            <person name="Labutti K."/>
            <person name="Lipzen A."/>
            <person name="Lombard V."/>
            <person name="Magnuson J."/>
            <person name="Maillard F."/>
            <person name="Morin E."/>
            <person name="Murat C."/>
            <person name="Nolan M."/>
            <person name="Ohm R."/>
            <person name="Pangilinan J."/>
            <person name="Pereira M."/>
            <person name="Perotto S."/>
            <person name="Peter M."/>
            <person name="Riley R."/>
            <person name="Sitrit Y."/>
            <person name="Stielow B."/>
            <person name="Szollosi G."/>
            <person name="Zifcakova L."/>
            <person name="Stursova M."/>
            <person name="Spatafora J.W."/>
            <person name="Tedersoo L."/>
            <person name="Vaario L.-M."/>
            <person name="Yamada A."/>
            <person name="Yan M."/>
            <person name="Wang P."/>
            <person name="Xu J."/>
            <person name="Bruns T."/>
            <person name="Baldrian P."/>
            <person name="Vilgalys R."/>
            <person name="Henrissat B."/>
            <person name="Grigoriev I.V."/>
            <person name="Hibbett D."/>
            <person name="Nagy L.G."/>
            <person name="Martin F.M."/>
        </authorList>
    </citation>
    <scope>NUCLEOTIDE SEQUENCE</scope>
    <source>
        <strain evidence="2">UH-Tt-Lm1</strain>
    </source>
</reference>
<protein>
    <submittedName>
        <fullName evidence="2">Uncharacterized protein</fullName>
    </submittedName>
</protein>
<sequence>MPNQLTLFPSGEKSSLRVFCPNMKDVVTSFESYLPASVAEAPGVSPNLPARLSWIKEGMDYHAYLPKERPFQSHLLEPLKRQTQDYVQKDGRWFLDEDTRILWASLDNKLTASIEVVSGGMLVELGHVEPESPVRFGFTRGHKTQRGASISSEKSRKGFVHRLAYLVYLVSMRYKWGENLVDQLWWKALLARCGPVWVDSVWDAVYRQWKERNFVGVRVRPRTTSVRWLSNALNFGVPIWVLFPEHNSYERLDGGFVVANSWLPTGQQVYDAQHKAAAEHNEALIAKPAAAPSLPANPTDSLPVPCNNPPSELSTDDVNLNTPVRPESPTPPTRIPTGGRWYRSWESFFREREEADKNHFETASDDEKKAWLSRERNTLKFHAPGKSGARVYVWEACDSGGFFRILQDRSVVAESWELWYEEAMVFDPRRNFWDYCPFKWAPAVETGPPDDLDEGVNNNDPLILGRWYAEPGPPATLPDQNPSPLEFLYRRYGYLTCDPTSTHPVIFPFDKAQSHRILGLEPSEEKAEHLNNFITCILSGQLPDGHSDLSKNSPHDERFQQTWKNGIRNTMIVSSSVELSTQGEVFTFIDAGDSRQLVFHHPLSVLEVWRAGTAAKLESHLNYLLLNGSKFTLLYPAAGPSVPPNFNILTFPVREENWQLNPEDFGAYMSRVRTLFHERPYVAAAAFSRGGGGGGIAWRIAIEVLGIEGSFDIILDTYPDSGSSLKVEKKEYWRHELTEGEWFYLVGGYEILTGW</sequence>
<dbReference type="Proteomes" id="UP000736335">
    <property type="component" value="Unassembled WGS sequence"/>
</dbReference>
<dbReference type="OrthoDB" id="3237250at2759"/>
<proteinExistence type="predicted"/>
<dbReference type="EMBL" id="WIUZ02000027">
    <property type="protein sequence ID" value="KAF9777808.1"/>
    <property type="molecule type" value="Genomic_DNA"/>
</dbReference>
<feature type="region of interest" description="Disordered" evidence="1">
    <location>
        <begin position="308"/>
        <end position="336"/>
    </location>
</feature>
<organism evidence="2 3">
    <name type="scientific">Thelephora terrestris</name>
    <dbReference type="NCBI Taxonomy" id="56493"/>
    <lineage>
        <taxon>Eukaryota</taxon>
        <taxon>Fungi</taxon>
        <taxon>Dikarya</taxon>
        <taxon>Basidiomycota</taxon>
        <taxon>Agaricomycotina</taxon>
        <taxon>Agaricomycetes</taxon>
        <taxon>Thelephorales</taxon>
        <taxon>Thelephoraceae</taxon>
        <taxon>Thelephora</taxon>
    </lineage>
</organism>
<accession>A0A9P6H2X9</accession>
<name>A0A9P6H2X9_9AGAM</name>
<evidence type="ECO:0000313" key="2">
    <source>
        <dbReference type="EMBL" id="KAF9777808.1"/>
    </source>
</evidence>
<keyword evidence="3" id="KW-1185">Reference proteome</keyword>
<comment type="caution">
    <text evidence="2">The sequence shown here is derived from an EMBL/GenBank/DDBJ whole genome shotgun (WGS) entry which is preliminary data.</text>
</comment>
<feature type="compositionally biased region" description="Polar residues" evidence="1">
    <location>
        <begin position="309"/>
        <end position="322"/>
    </location>
</feature>
<reference evidence="2" key="1">
    <citation type="journal article" date="2020" name="Nat. Commun.">
        <title>Large-scale genome sequencing of mycorrhizal fungi provides insights into the early evolution of symbiotic traits.</title>
        <authorList>
            <person name="Miyauchi S."/>
            <person name="Kiss E."/>
            <person name="Kuo A."/>
            <person name="Drula E."/>
            <person name="Kohler A."/>
            <person name="Sanchez-Garcia M."/>
            <person name="Morin E."/>
            <person name="Andreopoulos B."/>
            <person name="Barry K.W."/>
            <person name="Bonito G."/>
            <person name="Buee M."/>
            <person name="Carver A."/>
            <person name="Chen C."/>
            <person name="Cichocki N."/>
            <person name="Clum A."/>
            <person name="Culley D."/>
            <person name="Crous P.W."/>
            <person name="Fauchery L."/>
            <person name="Girlanda M."/>
            <person name="Hayes R.D."/>
            <person name="Keri Z."/>
            <person name="LaButti K."/>
            <person name="Lipzen A."/>
            <person name="Lombard V."/>
            <person name="Magnuson J."/>
            <person name="Maillard F."/>
            <person name="Murat C."/>
            <person name="Nolan M."/>
            <person name="Ohm R.A."/>
            <person name="Pangilinan J."/>
            <person name="Pereira M.F."/>
            <person name="Perotto S."/>
            <person name="Peter M."/>
            <person name="Pfister S."/>
            <person name="Riley R."/>
            <person name="Sitrit Y."/>
            <person name="Stielow J.B."/>
            <person name="Szollosi G."/>
            <person name="Zifcakova L."/>
            <person name="Stursova M."/>
            <person name="Spatafora J.W."/>
            <person name="Tedersoo L."/>
            <person name="Vaario L.M."/>
            <person name="Yamada A."/>
            <person name="Yan M."/>
            <person name="Wang P."/>
            <person name="Xu J."/>
            <person name="Bruns T."/>
            <person name="Baldrian P."/>
            <person name="Vilgalys R."/>
            <person name="Dunand C."/>
            <person name="Henrissat B."/>
            <person name="Grigoriev I.V."/>
            <person name="Hibbett D."/>
            <person name="Nagy L.G."/>
            <person name="Martin F.M."/>
        </authorList>
    </citation>
    <scope>NUCLEOTIDE SEQUENCE</scope>
    <source>
        <strain evidence="2">UH-Tt-Lm1</strain>
    </source>
</reference>
<evidence type="ECO:0000256" key="1">
    <source>
        <dbReference type="SAM" id="MobiDB-lite"/>
    </source>
</evidence>
<gene>
    <name evidence="2" type="ORF">BJ322DRAFT_1114741</name>
</gene>